<dbReference type="InterPro" id="IPR010760">
    <property type="entry name" value="DNA-repair_Swi5"/>
</dbReference>
<dbReference type="PANTHER" id="PTHR28529:SF2">
    <property type="entry name" value="DNA REPAIR PROTEIN SWI5 HOMOLOG"/>
    <property type="match status" value="1"/>
</dbReference>
<dbReference type="EMBL" id="CAJVQB010023037">
    <property type="protein sequence ID" value="CAG8800951.1"/>
    <property type="molecule type" value="Genomic_DNA"/>
</dbReference>
<reference evidence="5 6" key="1">
    <citation type="submission" date="2021-06" db="EMBL/GenBank/DDBJ databases">
        <authorList>
            <person name="Kallberg Y."/>
            <person name="Tangrot J."/>
            <person name="Rosling A."/>
        </authorList>
    </citation>
    <scope>NUCLEOTIDE SEQUENCE [LARGE SCALE GENOMIC DNA]</scope>
    <source>
        <strain evidence="5 6">120-4 pot B 10/14</strain>
    </source>
</reference>
<evidence type="ECO:0000256" key="4">
    <source>
        <dbReference type="SAM" id="Coils"/>
    </source>
</evidence>
<dbReference type="Gene3D" id="1.20.5.170">
    <property type="match status" value="1"/>
</dbReference>
<evidence type="ECO:0000256" key="1">
    <source>
        <dbReference type="ARBA" id="ARBA00008060"/>
    </source>
</evidence>
<evidence type="ECO:0000256" key="3">
    <source>
        <dbReference type="ARBA" id="ARBA00023204"/>
    </source>
</evidence>
<dbReference type="PANTHER" id="PTHR28529">
    <property type="entry name" value="DNA REPAIR PROTEIN SWI5 HOMOLOG"/>
    <property type="match status" value="1"/>
</dbReference>
<protein>
    <submittedName>
        <fullName evidence="5">22818_t:CDS:1</fullName>
    </submittedName>
</protein>
<organism evidence="5 6">
    <name type="scientific">Gigaspora margarita</name>
    <dbReference type="NCBI Taxonomy" id="4874"/>
    <lineage>
        <taxon>Eukaryota</taxon>
        <taxon>Fungi</taxon>
        <taxon>Fungi incertae sedis</taxon>
        <taxon>Mucoromycota</taxon>
        <taxon>Glomeromycotina</taxon>
        <taxon>Glomeromycetes</taxon>
        <taxon>Diversisporales</taxon>
        <taxon>Gigasporaceae</taxon>
        <taxon>Gigaspora</taxon>
    </lineage>
</organism>
<evidence type="ECO:0000313" key="6">
    <source>
        <dbReference type="Proteomes" id="UP000789901"/>
    </source>
</evidence>
<dbReference type="Proteomes" id="UP000789901">
    <property type="component" value="Unassembled WGS sequence"/>
</dbReference>
<keyword evidence="3" id="KW-0234">DNA repair</keyword>
<name>A0ABN7VUS2_GIGMA</name>
<feature type="coiled-coil region" evidence="4">
    <location>
        <begin position="31"/>
        <end position="65"/>
    </location>
</feature>
<accession>A0ABN7VUS2</accession>
<comment type="similarity">
    <text evidence="1">Belongs to the SWI5/SAE3 family.</text>
</comment>
<sequence>SYKFEFSFLYVYRPVNMADNNSPPLKRKLSQEDTVSEKETLERQLQLLQEQLDKLRTEEESLRNQLQGNVDVQKALDDHYRSLHKYNAIKDIGQMLFGKCAELDGITTKEIYERFGLELDD</sequence>
<evidence type="ECO:0000313" key="5">
    <source>
        <dbReference type="EMBL" id="CAG8800951.1"/>
    </source>
</evidence>
<keyword evidence="6" id="KW-1185">Reference proteome</keyword>
<gene>
    <name evidence="5" type="ORF">GMARGA_LOCUS23093</name>
</gene>
<comment type="caution">
    <text evidence="5">The sequence shown here is derived from an EMBL/GenBank/DDBJ whole genome shotgun (WGS) entry which is preliminary data.</text>
</comment>
<evidence type="ECO:0000256" key="2">
    <source>
        <dbReference type="ARBA" id="ARBA00022763"/>
    </source>
</evidence>
<keyword evidence="4" id="KW-0175">Coiled coil</keyword>
<keyword evidence="2" id="KW-0227">DNA damage</keyword>
<feature type="non-terminal residue" evidence="5">
    <location>
        <position position="1"/>
    </location>
</feature>
<proteinExistence type="inferred from homology"/>
<dbReference type="Pfam" id="PF07061">
    <property type="entry name" value="Swi5"/>
    <property type="match status" value="1"/>
</dbReference>